<evidence type="ECO:0000259" key="3">
    <source>
        <dbReference type="Pfam" id="PF05390"/>
    </source>
</evidence>
<dbReference type="STRING" id="1450539.A0A318Z3L2"/>
<dbReference type="PANTHER" id="PTHR28154">
    <property type="entry name" value="CELL WALL SYNTHESIS PROTEIN KNH1-RELATED"/>
    <property type="match status" value="1"/>
</dbReference>
<evidence type="ECO:0000256" key="2">
    <source>
        <dbReference type="SAM" id="SignalP"/>
    </source>
</evidence>
<evidence type="ECO:0000313" key="6">
    <source>
        <dbReference type="Proteomes" id="UP000248349"/>
    </source>
</evidence>
<dbReference type="RefSeq" id="XP_025427857.1">
    <property type="nucleotide sequence ID" value="XM_025579325.1"/>
</dbReference>
<proteinExistence type="predicted"/>
<dbReference type="Pfam" id="PF05390">
    <property type="entry name" value="Kre9_KNH1_C"/>
    <property type="match status" value="1"/>
</dbReference>
<protein>
    <submittedName>
        <fullName evidence="5">Beta-1,6-glucan boisynthesis protein</fullName>
    </submittedName>
</protein>
<keyword evidence="6" id="KW-1185">Reference proteome</keyword>
<gene>
    <name evidence="5" type="ORF">BP01DRAFT_418399</name>
</gene>
<keyword evidence="1 2" id="KW-0732">Signal</keyword>
<dbReference type="Proteomes" id="UP000248349">
    <property type="component" value="Unassembled WGS sequence"/>
</dbReference>
<name>A0A318Z3L2_9EURO</name>
<dbReference type="OrthoDB" id="2432613at2759"/>
<dbReference type="GO" id="GO:0006078">
    <property type="term" value="P:(1-&gt;6)-beta-D-glucan biosynthetic process"/>
    <property type="evidence" value="ECO:0007669"/>
    <property type="project" value="InterPro"/>
</dbReference>
<dbReference type="InterPro" id="IPR018466">
    <property type="entry name" value="Kre9/Knh1-like_N"/>
</dbReference>
<dbReference type="InterPro" id="IPR008659">
    <property type="entry name" value="Kre9/Knh1_C"/>
</dbReference>
<dbReference type="GO" id="GO:0042546">
    <property type="term" value="P:cell wall biogenesis"/>
    <property type="evidence" value="ECO:0007669"/>
    <property type="project" value="InterPro"/>
</dbReference>
<sequence>MDTIRLILFLLAALSPQALADVDFLNPTLGATLRVGDVLTAQWRESGRLPQISELIKYDLYLCADGDSAGTYVGLVSMLSSVPRENVALLAKDAVFARGNSISFKLNPRKEDNHARTFFLKMVSWGPNASVINFSGRFSIVDMTGPMSTSIWQSLPSTNGSSPLPNGGPFQHEELRKRQVEDAFTVPYQLQTGPTRYAPMAKKPATTIPAKSPIPQFPASAYTIATTYLPPATVQITLSASVTYSVASFENTASPAPHLHDAQMKRFLERWKD</sequence>
<dbReference type="Pfam" id="PF10342">
    <property type="entry name" value="Kre9_KNH"/>
    <property type="match status" value="1"/>
</dbReference>
<evidence type="ECO:0000313" key="5">
    <source>
        <dbReference type="EMBL" id="PYH41875.1"/>
    </source>
</evidence>
<feature type="chain" id="PRO_5016281757" evidence="2">
    <location>
        <begin position="21"/>
        <end position="273"/>
    </location>
</feature>
<feature type="domain" description="Yeast cell wall synthesis Kre9/Knh1-like N-terminal" evidence="4">
    <location>
        <begin position="26"/>
        <end position="140"/>
    </location>
</feature>
<evidence type="ECO:0000256" key="1">
    <source>
        <dbReference type="ARBA" id="ARBA00022729"/>
    </source>
</evidence>
<reference evidence="5 6" key="1">
    <citation type="submission" date="2016-12" db="EMBL/GenBank/DDBJ databases">
        <title>The genomes of Aspergillus section Nigri reveals drivers in fungal speciation.</title>
        <authorList>
            <consortium name="DOE Joint Genome Institute"/>
            <person name="Vesth T.C."/>
            <person name="Nybo J."/>
            <person name="Theobald S."/>
            <person name="Brandl J."/>
            <person name="Frisvad J.C."/>
            <person name="Nielsen K.F."/>
            <person name="Lyhne E.K."/>
            <person name="Kogle M.E."/>
            <person name="Kuo A."/>
            <person name="Riley R."/>
            <person name="Clum A."/>
            <person name="Nolan M."/>
            <person name="Lipzen A."/>
            <person name="Salamov A."/>
            <person name="Henrissat B."/>
            <person name="Wiebenga A."/>
            <person name="De Vries R.P."/>
            <person name="Grigoriev I.V."/>
            <person name="Mortensen U.H."/>
            <person name="Andersen M.R."/>
            <person name="Baker S.E."/>
        </authorList>
    </citation>
    <scope>NUCLEOTIDE SEQUENCE [LARGE SCALE GENOMIC DNA]</scope>
    <source>
        <strain evidence="5 6">JOP 1030-1</strain>
    </source>
</reference>
<organism evidence="5 6">
    <name type="scientific">Aspergillus saccharolyticus JOP 1030-1</name>
    <dbReference type="NCBI Taxonomy" id="1450539"/>
    <lineage>
        <taxon>Eukaryota</taxon>
        <taxon>Fungi</taxon>
        <taxon>Dikarya</taxon>
        <taxon>Ascomycota</taxon>
        <taxon>Pezizomycotina</taxon>
        <taxon>Eurotiomycetes</taxon>
        <taxon>Eurotiomycetidae</taxon>
        <taxon>Eurotiales</taxon>
        <taxon>Aspergillaceae</taxon>
        <taxon>Aspergillus</taxon>
        <taxon>Aspergillus subgen. Circumdati</taxon>
    </lineage>
</organism>
<dbReference type="GeneID" id="37080554"/>
<evidence type="ECO:0000259" key="4">
    <source>
        <dbReference type="Pfam" id="PF10342"/>
    </source>
</evidence>
<accession>A0A318Z3L2</accession>
<dbReference type="EMBL" id="KZ821258">
    <property type="protein sequence ID" value="PYH41875.1"/>
    <property type="molecule type" value="Genomic_DNA"/>
</dbReference>
<dbReference type="AlphaFoldDB" id="A0A318Z3L2"/>
<dbReference type="GO" id="GO:0031505">
    <property type="term" value="P:fungal-type cell wall organization"/>
    <property type="evidence" value="ECO:0007669"/>
    <property type="project" value="TreeGrafter"/>
</dbReference>
<feature type="signal peptide" evidence="2">
    <location>
        <begin position="1"/>
        <end position="20"/>
    </location>
</feature>
<dbReference type="GO" id="GO:0005576">
    <property type="term" value="C:extracellular region"/>
    <property type="evidence" value="ECO:0007669"/>
    <property type="project" value="TreeGrafter"/>
</dbReference>
<feature type="domain" description="Yeast cell wall synthesis Kre9/Knh1 C-terminal" evidence="3">
    <location>
        <begin position="183"/>
        <end position="260"/>
    </location>
</feature>
<dbReference type="PANTHER" id="PTHR28154:SF1">
    <property type="entry name" value="CELL WALL SYNTHESIS PROTEIN KNH1-RELATED"/>
    <property type="match status" value="1"/>
</dbReference>
<dbReference type="InterPro" id="IPR045328">
    <property type="entry name" value="Kre9/Knh1"/>
</dbReference>